<accession>A0A839EMZ1</accession>
<dbReference type="EMBL" id="JACGXN010000002">
    <property type="protein sequence ID" value="MBA8878816.1"/>
    <property type="molecule type" value="Genomic_DNA"/>
</dbReference>
<gene>
    <name evidence="1" type="ORF">FHW16_002528</name>
</gene>
<comment type="caution">
    <text evidence="1">The sequence shown here is derived from an EMBL/GenBank/DDBJ whole genome shotgun (WGS) entry which is preliminary data.</text>
</comment>
<sequence length="253" mass="27622">MIRDISNEIVVGLKDRLRDVRHMIRASRSDKIKSATHDGPEVLLGHAARVVDKALTVAETISISLVSQDPKAHSTTIEARSLSAYFPADTAKGEALFRRDVYYLTKRIFTMLGAENTVVHEATFASAHAVMIRRHADQVKAATRTNSLKDIARACATLTFELQSSHQSQPLPPHVPGERAPEMATQFLCFSAIALAIGLASYSDNEEAGDEKLVDSALLALKARQSTLTEATQGKDRTDNLSSLFAFLIPILP</sequence>
<proteinExistence type="predicted"/>
<reference evidence="1 2" key="1">
    <citation type="submission" date="2020-07" db="EMBL/GenBank/DDBJ databases">
        <title>Genomic Encyclopedia of Type Strains, Phase IV (KMG-V): Genome sequencing to study the core and pangenomes of soil and plant-associated prokaryotes.</title>
        <authorList>
            <person name="Whitman W."/>
        </authorList>
    </citation>
    <scope>NUCLEOTIDE SEQUENCE [LARGE SCALE GENOMIC DNA]</scope>
    <source>
        <strain evidence="1 2">AN3</strain>
    </source>
</reference>
<dbReference type="AlphaFoldDB" id="A0A839EMZ1"/>
<keyword evidence="2" id="KW-1185">Reference proteome</keyword>
<evidence type="ECO:0000313" key="1">
    <source>
        <dbReference type="EMBL" id="MBA8878816.1"/>
    </source>
</evidence>
<evidence type="ECO:0000313" key="2">
    <source>
        <dbReference type="Proteomes" id="UP000549052"/>
    </source>
</evidence>
<name>A0A839EMZ1_9HYPH</name>
<dbReference type="Proteomes" id="UP000549052">
    <property type="component" value="Unassembled WGS sequence"/>
</dbReference>
<dbReference type="RefSeq" id="WP_182549463.1">
    <property type="nucleotide sequence ID" value="NZ_JACGXN010000002.1"/>
</dbReference>
<organism evidence="1 2">
    <name type="scientific">Phyllobacterium myrsinacearum</name>
    <dbReference type="NCBI Taxonomy" id="28101"/>
    <lineage>
        <taxon>Bacteria</taxon>
        <taxon>Pseudomonadati</taxon>
        <taxon>Pseudomonadota</taxon>
        <taxon>Alphaproteobacteria</taxon>
        <taxon>Hyphomicrobiales</taxon>
        <taxon>Phyllobacteriaceae</taxon>
        <taxon>Phyllobacterium</taxon>
    </lineage>
</organism>
<protein>
    <submittedName>
        <fullName evidence="1">Uncharacterized protein</fullName>
    </submittedName>
</protein>